<evidence type="ECO:0000313" key="2">
    <source>
        <dbReference type="Proteomes" id="UP000789706"/>
    </source>
</evidence>
<comment type="caution">
    <text evidence="1">The sequence shown here is derived from an EMBL/GenBank/DDBJ whole genome shotgun (WGS) entry which is preliminary data.</text>
</comment>
<dbReference type="EMBL" id="CAJVPK010000156">
    <property type="protein sequence ID" value="CAG8462162.1"/>
    <property type="molecule type" value="Genomic_DNA"/>
</dbReference>
<evidence type="ECO:0000313" key="1">
    <source>
        <dbReference type="EMBL" id="CAG8462162.1"/>
    </source>
</evidence>
<dbReference type="AlphaFoldDB" id="A0A9N8VPD6"/>
<gene>
    <name evidence="1" type="ORF">DEBURN_LOCUS2739</name>
</gene>
<dbReference type="Proteomes" id="UP000789706">
    <property type="component" value="Unassembled WGS sequence"/>
</dbReference>
<reference evidence="1" key="1">
    <citation type="submission" date="2021-06" db="EMBL/GenBank/DDBJ databases">
        <authorList>
            <person name="Kallberg Y."/>
            <person name="Tangrot J."/>
            <person name="Rosling A."/>
        </authorList>
    </citation>
    <scope>NUCLEOTIDE SEQUENCE</scope>
    <source>
        <strain evidence="1">AZ414A</strain>
    </source>
</reference>
<keyword evidence="2" id="KW-1185">Reference proteome</keyword>
<proteinExistence type="predicted"/>
<dbReference type="OrthoDB" id="2420253at2759"/>
<sequence length="137" mass="15829">MEMQEPKNNNYAHEDIITIEGLNNHLGNINQSICEADNKIIHSSKSFKKLRENCVTRIESIRQELIKWINEINKKNVINDEEKKNIENIKGKLIELQNIIEQKFSSSTVEILGNLESIPITIKTPEISELNFENLSL</sequence>
<protein>
    <submittedName>
        <fullName evidence="1">3795_t:CDS:1</fullName>
    </submittedName>
</protein>
<accession>A0A9N8VPD6</accession>
<organism evidence="1 2">
    <name type="scientific">Diversispora eburnea</name>
    <dbReference type="NCBI Taxonomy" id="1213867"/>
    <lineage>
        <taxon>Eukaryota</taxon>
        <taxon>Fungi</taxon>
        <taxon>Fungi incertae sedis</taxon>
        <taxon>Mucoromycota</taxon>
        <taxon>Glomeromycotina</taxon>
        <taxon>Glomeromycetes</taxon>
        <taxon>Diversisporales</taxon>
        <taxon>Diversisporaceae</taxon>
        <taxon>Diversispora</taxon>
    </lineage>
</organism>
<name>A0A9N8VPD6_9GLOM</name>